<dbReference type="Gene3D" id="2.30.29.30">
    <property type="entry name" value="Pleckstrin-homology domain (PH domain)/Phosphotyrosine-binding domain (PTB)"/>
    <property type="match status" value="1"/>
</dbReference>
<dbReference type="OrthoDB" id="6018897at2759"/>
<dbReference type="InterPro" id="IPR035963">
    <property type="entry name" value="FERM_2"/>
</dbReference>
<proteinExistence type="predicted"/>
<organism evidence="16 17">
    <name type="scientific">Polypedilum vanderplanki</name>
    <name type="common">Sleeping chironomid midge</name>
    <dbReference type="NCBI Taxonomy" id="319348"/>
    <lineage>
        <taxon>Eukaryota</taxon>
        <taxon>Metazoa</taxon>
        <taxon>Ecdysozoa</taxon>
        <taxon>Arthropoda</taxon>
        <taxon>Hexapoda</taxon>
        <taxon>Insecta</taxon>
        <taxon>Pterygota</taxon>
        <taxon>Neoptera</taxon>
        <taxon>Endopterygota</taxon>
        <taxon>Diptera</taxon>
        <taxon>Nematocera</taxon>
        <taxon>Chironomoidea</taxon>
        <taxon>Chironomidae</taxon>
        <taxon>Chironominae</taxon>
        <taxon>Polypedilum</taxon>
        <taxon>Polypedilum</taxon>
    </lineage>
</organism>
<dbReference type="PIRSF" id="PIRSF002305">
    <property type="entry name" value="ERM"/>
    <property type="match status" value="1"/>
</dbReference>
<dbReference type="PRINTS" id="PR00661">
    <property type="entry name" value="ERMFAMILY"/>
</dbReference>
<evidence type="ECO:0000256" key="11">
    <source>
        <dbReference type="ARBA" id="ARBA00023273"/>
    </source>
</evidence>
<keyword evidence="8" id="KW-0472">Membrane</keyword>
<feature type="binding site" evidence="13">
    <location>
        <begin position="67"/>
        <end position="70"/>
    </location>
    <ligand>
        <name>a 1,2-diacyl-sn-glycero-3-phospho-(1D-myo-inositol)</name>
        <dbReference type="ChEBI" id="CHEBI:57880"/>
    </ligand>
</feature>
<dbReference type="SMART" id="SM01196">
    <property type="entry name" value="FERM_C"/>
    <property type="match status" value="1"/>
</dbReference>
<dbReference type="InterPro" id="IPR011259">
    <property type="entry name" value="ERM_C_dom"/>
</dbReference>
<dbReference type="SUPFAM" id="SSF50729">
    <property type="entry name" value="PH domain-like"/>
    <property type="match status" value="1"/>
</dbReference>
<evidence type="ECO:0000256" key="8">
    <source>
        <dbReference type="ARBA" id="ARBA00023136"/>
    </source>
</evidence>
<dbReference type="InterPro" id="IPR029071">
    <property type="entry name" value="Ubiquitin-like_domsf"/>
</dbReference>
<dbReference type="SMART" id="SM00295">
    <property type="entry name" value="B41"/>
    <property type="match status" value="1"/>
</dbReference>
<dbReference type="SUPFAM" id="SSF54236">
    <property type="entry name" value="Ubiquitin-like"/>
    <property type="match status" value="1"/>
</dbReference>
<dbReference type="GO" id="GO:0030182">
    <property type="term" value="P:neuron differentiation"/>
    <property type="evidence" value="ECO:0007669"/>
    <property type="project" value="UniProtKB-ARBA"/>
</dbReference>
<evidence type="ECO:0000313" key="17">
    <source>
        <dbReference type="Proteomes" id="UP001107558"/>
    </source>
</evidence>
<evidence type="ECO:0000256" key="2">
    <source>
        <dbReference type="ARBA" id="ARBA00004202"/>
    </source>
</evidence>
<evidence type="ECO:0000256" key="12">
    <source>
        <dbReference type="ARBA" id="ARBA00043944"/>
    </source>
</evidence>
<dbReference type="Proteomes" id="UP001107558">
    <property type="component" value="Chromosome 4"/>
</dbReference>
<reference evidence="16" key="1">
    <citation type="submission" date="2021-03" db="EMBL/GenBank/DDBJ databases">
        <title>Chromosome level genome of the anhydrobiotic midge Polypedilum vanderplanki.</title>
        <authorList>
            <person name="Yoshida Y."/>
            <person name="Kikawada T."/>
            <person name="Gusev O."/>
        </authorList>
    </citation>
    <scope>NUCLEOTIDE SEQUENCE</scope>
    <source>
        <strain evidence="16">NIAS01</strain>
        <tissue evidence="16">Whole body or cell culture</tissue>
    </source>
</reference>
<keyword evidence="7" id="KW-0965">Cell junction</keyword>
<keyword evidence="14" id="KW-0175">Coiled coil</keyword>
<dbReference type="GO" id="GO:0005902">
    <property type="term" value="C:microvillus"/>
    <property type="evidence" value="ECO:0007669"/>
    <property type="project" value="UniProtKB-SubCell"/>
</dbReference>
<dbReference type="Gene3D" id="1.20.5.450">
    <property type="match status" value="1"/>
</dbReference>
<accession>A0A9J6BFV3</accession>
<comment type="subcellular location">
    <subcellularLocation>
        <location evidence="4">Cell junction</location>
        <location evidence="4">Adherens junction</location>
    </subcellularLocation>
    <subcellularLocation>
        <location evidence="2">Cell membrane</location>
        <topology evidence="2">Peripheral membrane protein</topology>
    </subcellularLocation>
    <subcellularLocation>
        <location evidence="1">Cell projection</location>
        <location evidence="1">Microvillus</location>
    </subcellularLocation>
    <subcellularLocation>
        <location evidence="12">Cell projection</location>
        <location evidence="12">Rhabdomere</location>
    </subcellularLocation>
    <subcellularLocation>
        <location evidence="3">Cytoplasm</location>
        <location evidence="3">Cytoskeleton</location>
    </subcellularLocation>
</comment>
<dbReference type="Pfam" id="PF00373">
    <property type="entry name" value="FERM_M"/>
    <property type="match status" value="1"/>
</dbReference>
<keyword evidence="11" id="KW-0966">Cell projection</keyword>
<keyword evidence="9" id="KW-0009">Actin-binding</keyword>
<dbReference type="CDD" id="cd14473">
    <property type="entry name" value="FERM_B-lobe"/>
    <property type="match status" value="1"/>
</dbReference>
<dbReference type="SUPFAM" id="SSF48678">
    <property type="entry name" value="Moesin tail domain"/>
    <property type="match status" value="1"/>
</dbReference>
<dbReference type="InterPro" id="IPR011174">
    <property type="entry name" value="ERM"/>
</dbReference>
<dbReference type="InterPro" id="IPR014352">
    <property type="entry name" value="FERM/acyl-CoA-bd_prot_sf"/>
</dbReference>
<dbReference type="InterPro" id="IPR008954">
    <property type="entry name" value="Moesin_tail_sf"/>
</dbReference>
<dbReference type="PROSITE" id="PS00661">
    <property type="entry name" value="FERM_2"/>
    <property type="match status" value="1"/>
</dbReference>
<dbReference type="InterPro" id="IPR019749">
    <property type="entry name" value="Band_41_domain"/>
</dbReference>
<sequence>MIPFRKKKIKSFPVRVCSLDSQLEFNLELSSTGAELFEQVCRAFGLREEWYFGLQYEDTRGNICWLKKEKKVVDQNIIKESCVFMFYAKYFPENVQEELVQEITQHLFFLQIKQAILSMEYYCPPEASVLLASYYVQAKYGDYDELNGTELLNEDLLPQRVIDQYSMTPEMWFERIKTWYADHKGMSRDEAEMEYLKIAQDLDMFGVNYFPITNKKNSELWLGITALGLNIYEKENKLQPRTVFQWSEIKNISFDDKKFTIKPIDKSAPNFIFYSMKLRMNKLILDLCIGNHELFMRRRKPDTIEIQQMKQQAKEEKQRRQIERNKLAKEKQLREQAEREKAILESRLLQMQEEMKNANNALKRSEEAAELLEQKNRLAEEEAILLSRKAREIEQEIANLKNYALKTEEEKLHLERKSREAETLTARMIEESQKRASEAERLKNELINARIAEKEAKEKLLTFLSRATLAASPPPIIASTALSVPVHQLLTPDGFLSLSTQSLSDSVQLYDEPIEINSYELGENDTNLEIEIEKERIEYLAKSKQVQCQLKGLRSEIELLKISESEFDRINAEQLRLGENKYSTLKKAIKSSTKHKVAFYEEL</sequence>
<keyword evidence="10" id="KW-0963">Cytoplasm</keyword>
<protein>
    <recommendedName>
        <fullName evidence="5">Moesin/ezrin/radixin homolog 1</fullName>
    </recommendedName>
</protein>
<dbReference type="InterPro" id="IPR041789">
    <property type="entry name" value="ERM_FERM_C"/>
</dbReference>
<dbReference type="EMBL" id="JADBJN010000004">
    <property type="protein sequence ID" value="KAG5668479.1"/>
    <property type="molecule type" value="Genomic_DNA"/>
</dbReference>
<keyword evidence="17" id="KW-1185">Reference proteome</keyword>
<feature type="binding site" evidence="13">
    <location>
        <position position="282"/>
    </location>
    <ligand>
        <name>a 1,2-diacyl-sn-glycero-3-phospho-(1D-myo-inositol)</name>
        <dbReference type="ChEBI" id="CHEBI:57880"/>
    </ligand>
</feature>
<evidence type="ECO:0000313" key="16">
    <source>
        <dbReference type="EMBL" id="KAG5668479.1"/>
    </source>
</evidence>
<dbReference type="InterPro" id="IPR019748">
    <property type="entry name" value="FERM_central"/>
</dbReference>
<dbReference type="InterPro" id="IPR018980">
    <property type="entry name" value="FERM_PH-like_C"/>
</dbReference>
<dbReference type="InterPro" id="IPR011993">
    <property type="entry name" value="PH-like_dom_sf"/>
</dbReference>
<dbReference type="Gene3D" id="3.10.20.90">
    <property type="entry name" value="Phosphatidylinositol 3-kinase Catalytic Subunit, Chain A, domain 1"/>
    <property type="match status" value="1"/>
</dbReference>
<evidence type="ECO:0000256" key="14">
    <source>
        <dbReference type="SAM" id="Coils"/>
    </source>
</evidence>
<dbReference type="InterPro" id="IPR018979">
    <property type="entry name" value="FERM_N"/>
</dbReference>
<dbReference type="Gene3D" id="1.20.80.10">
    <property type="match status" value="1"/>
</dbReference>
<evidence type="ECO:0000256" key="10">
    <source>
        <dbReference type="ARBA" id="ARBA00023212"/>
    </source>
</evidence>
<dbReference type="GO" id="GO:0003779">
    <property type="term" value="F:actin binding"/>
    <property type="evidence" value="ECO:0007669"/>
    <property type="project" value="UniProtKB-KW"/>
</dbReference>
<evidence type="ECO:0000256" key="5">
    <source>
        <dbReference type="ARBA" id="ARBA00022025"/>
    </source>
</evidence>
<dbReference type="SUPFAM" id="SSF47031">
    <property type="entry name" value="Second domain of FERM"/>
    <property type="match status" value="1"/>
</dbReference>
<dbReference type="FunFam" id="1.20.80.10:FF:000002">
    <property type="entry name" value="radixin isoform X1"/>
    <property type="match status" value="1"/>
</dbReference>
<evidence type="ECO:0000256" key="3">
    <source>
        <dbReference type="ARBA" id="ARBA00004245"/>
    </source>
</evidence>
<dbReference type="AlphaFoldDB" id="A0A9J6BFV3"/>
<comment type="caution">
    <text evidence="16">The sequence shown here is derived from an EMBL/GenBank/DDBJ whole genome shotgun (WGS) entry which is preliminary data.</text>
</comment>
<keyword evidence="10" id="KW-0206">Cytoskeleton</keyword>
<dbReference type="PRINTS" id="PR00935">
    <property type="entry name" value="BAND41"/>
</dbReference>
<evidence type="ECO:0000256" key="9">
    <source>
        <dbReference type="ARBA" id="ARBA00023203"/>
    </source>
</evidence>
<dbReference type="Pfam" id="PF00769">
    <property type="entry name" value="ERM_C"/>
    <property type="match status" value="1"/>
</dbReference>
<dbReference type="InterPro" id="IPR046810">
    <property type="entry name" value="ERM_helical"/>
</dbReference>
<evidence type="ECO:0000259" key="15">
    <source>
        <dbReference type="PROSITE" id="PS50057"/>
    </source>
</evidence>
<evidence type="ECO:0000256" key="7">
    <source>
        <dbReference type="ARBA" id="ARBA00022949"/>
    </source>
</evidence>
<evidence type="ECO:0000256" key="1">
    <source>
        <dbReference type="ARBA" id="ARBA00004105"/>
    </source>
</evidence>
<dbReference type="GO" id="GO:0005912">
    <property type="term" value="C:adherens junction"/>
    <property type="evidence" value="ECO:0007669"/>
    <property type="project" value="UniProtKB-SubCell"/>
</dbReference>
<dbReference type="GO" id="GO:0009887">
    <property type="term" value="P:animal organ morphogenesis"/>
    <property type="evidence" value="ECO:0007669"/>
    <property type="project" value="UniProtKB-ARBA"/>
</dbReference>
<dbReference type="Pfam" id="PF20492">
    <property type="entry name" value="ERM_helical"/>
    <property type="match status" value="1"/>
</dbReference>
<evidence type="ECO:0000256" key="13">
    <source>
        <dbReference type="PIRSR" id="PIRSR002305-1"/>
    </source>
</evidence>
<dbReference type="Pfam" id="PF09379">
    <property type="entry name" value="FERM_N"/>
    <property type="match status" value="1"/>
</dbReference>
<dbReference type="InterPro" id="IPR000798">
    <property type="entry name" value="Ez/rad/moesin-like"/>
</dbReference>
<gene>
    <name evidence="16" type="ORF">PVAND_016418</name>
</gene>
<dbReference type="Pfam" id="PF09380">
    <property type="entry name" value="FERM_C"/>
    <property type="match status" value="1"/>
</dbReference>
<keyword evidence="6" id="KW-1003">Cell membrane</keyword>
<dbReference type="PROSITE" id="PS50057">
    <property type="entry name" value="FERM_3"/>
    <property type="match status" value="1"/>
</dbReference>
<evidence type="ECO:0000256" key="4">
    <source>
        <dbReference type="ARBA" id="ARBA00004536"/>
    </source>
</evidence>
<dbReference type="GO" id="GO:0005856">
    <property type="term" value="C:cytoskeleton"/>
    <property type="evidence" value="ECO:0007669"/>
    <property type="project" value="UniProtKB-SubCell"/>
</dbReference>
<dbReference type="InterPro" id="IPR000299">
    <property type="entry name" value="FERM_domain"/>
</dbReference>
<dbReference type="GO" id="GO:0016028">
    <property type="term" value="C:rhabdomere"/>
    <property type="evidence" value="ECO:0007669"/>
    <property type="project" value="UniProtKB-SubCell"/>
</dbReference>
<dbReference type="CDD" id="cd13194">
    <property type="entry name" value="FERM_C_ERM"/>
    <property type="match status" value="1"/>
</dbReference>
<feature type="coiled-coil region" evidence="14">
    <location>
        <begin position="306"/>
        <end position="459"/>
    </location>
</feature>
<dbReference type="GO" id="GO:0016324">
    <property type="term" value="C:apical plasma membrane"/>
    <property type="evidence" value="ECO:0007669"/>
    <property type="project" value="UniProtKB-ARBA"/>
</dbReference>
<dbReference type="GO" id="GO:0050793">
    <property type="term" value="P:regulation of developmental process"/>
    <property type="evidence" value="ECO:0007669"/>
    <property type="project" value="UniProtKB-ARBA"/>
</dbReference>
<name>A0A9J6BFV3_POLVA</name>
<dbReference type="PANTHER" id="PTHR23281">
    <property type="entry name" value="MERLIN/MOESIN/EZRIN/RADIXIN"/>
    <property type="match status" value="1"/>
</dbReference>
<feature type="domain" description="FERM" evidence="15">
    <location>
        <begin position="12"/>
        <end position="299"/>
    </location>
</feature>
<dbReference type="InterPro" id="IPR019747">
    <property type="entry name" value="FERM_CS"/>
</dbReference>
<evidence type="ECO:0000256" key="6">
    <source>
        <dbReference type="ARBA" id="ARBA00022475"/>
    </source>
</evidence>
<dbReference type="Gene3D" id="6.10.360.10">
    <property type="match status" value="1"/>
</dbReference>